<evidence type="ECO:0000313" key="3">
    <source>
        <dbReference type="EMBL" id="MBB4710920.1"/>
    </source>
</evidence>
<comment type="caution">
    <text evidence="3">The sequence shown here is derived from an EMBL/GenBank/DDBJ whole genome shotgun (WGS) entry which is preliminary data.</text>
</comment>
<evidence type="ECO:0000259" key="2">
    <source>
        <dbReference type="Pfam" id="PF25023"/>
    </source>
</evidence>
<dbReference type="NCBIfam" id="TIGR01643">
    <property type="entry name" value="YD_repeat_2x"/>
    <property type="match status" value="2"/>
</dbReference>
<organism evidence="3 4">
    <name type="scientific">Streptomyces luteogriseus</name>
    <dbReference type="NCBI Taxonomy" id="68233"/>
    <lineage>
        <taxon>Bacteria</taxon>
        <taxon>Bacillati</taxon>
        <taxon>Actinomycetota</taxon>
        <taxon>Actinomycetes</taxon>
        <taxon>Kitasatosporales</taxon>
        <taxon>Streptomycetaceae</taxon>
        <taxon>Streptomyces</taxon>
    </lineage>
</organism>
<dbReference type="InterPro" id="IPR056823">
    <property type="entry name" value="TEN-like_YD-shell"/>
</dbReference>
<dbReference type="PANTHER" id="PTHR32305">
    <property type="match status" value="1"/>
</dbReference>
<dbReference type="Proteomes" id="UP000565089">
    <property type="component" value="Unassembled WGS sequence"/>
</dbReference>
<dbReference type="PANTHER" id="PTHR32305:SF15">
    <property type="entry name" value="PROTEIN RHSA-RELATED"/>
    <property type="match status" value="1"/>
</dbReference>
<dbReference type="Pfam" id="PF25023">
    <property type="entry name" value="TEN_YD-shell"/>
    <property type="match status" value="1"/>
</dbReference>
<gene>
    <name evidence="3" type="ORF">BJ965_000802</name>
</gene>
<proteinExistence type="predicted"/>
<feature type="domain" description="Teneurin-like YD-shell" evidence="2">
    <location>
        <begin position="158"/>
        <end position="236"/>
    </location>
</feature>
<keyword evidence="4" id="KW-1185">Reference proteome</keyword>
<dbReference type="InterPro" id="IPR050708">
    <property type="entry name" value="T6SS_VgrG/RHS"/>
</dbReference>
<dbReference type="AlphaFoldDB" id="A0A7W7DI15"/>
<evidence type="ECO:0000313" key="4">
    <source>
        <dbReference type="Proteomes" id="UP000565089"/>
    </source>
</evidence>
<reference evidence="3 4" key="1">
    <citation type="submission" date="2020-08" db="EMBL/GenBank/DDBJ databases">
        <title>Sequencing the genomes of 1000 actinobacteria strains.</title>
        <authorList>
            <person name="Klenk H.-P."/>
        </authorList>
    </citation>
    <scope>NUCLEOTIDE SEQUENCE [LARGE SCALE GENOMIC DNA]</scope>
    <source>
        <strain evidence="3 4">DSM 40483</strain>
    </source>
</reference>
<accession>A0A7W7DI15</accession>
<dbReference type="InterPro" id="IPR031325">
    <property type="entry name" value="RHS_repeat"/>
</dbReference>
<evidence type="ECO:0000256" key="1">
    <source>
        <dbReference type="ARBA" id="ARBA00022737"/>
    </source>
</evidence>
<dbReference type="EMBL" id="JACHMS010000001">
    <property type="protein sequence ID" value="MBB4710920.1"/>
    <property type="molecule type" value="Genomic_DNA"/>
</dbReference>
<dbReference type="Gene3D" id="2.180.10.10">
    <property type="entry name" value="RHS repeat-associated core"/>
    <property type="match status" value="1"/>
</dbReference>
<name>A0A7W7DI15_9ACTN</name>
<dbReference type="InterPro" id="IPR022385">
    <property type="entry name" value="Rhs_assc_core"/>
</dbReference>
<sequence>MIRKDAAGRITTYAYDMTDQLAEAIGPDDIRLTLLRDRFGRLRSETVDGSTLTYTYDEMGRRTGRTTPTGATTTWSYDAAGRRTGMVASGRSIDITYDPAGRELTRRIGETVTREQTTMSIDLPNPVTLTWDHRGLHPVAQTERITAADAPQEEIDYRFFSIVTDLIGTPTELVDEHGDLAWRTRSTLWGTTSWSANSATYTPLRFPGQYYDPETGLHYNYFRHYDPETARYLTPDPLGLAPAPNAAAYVHNPQTWADPFGLAPVGTCT</sequence>
<protein>
    <submittedName>
        <fullName evidence="3">RHS repeat-associated protein</fullName>
    </submittedName>
</protein>
<dbReference type="InterPro" id="IPR006530">
    <property type="entry name" value="YD"/>
</dbReference>
<dbReference type="Pfam" id="PF05593">
    <property type="entry name" value="RHS_repeat"/>
    <property type="match status" value="1"/>
</dbReference>
<keyword evidence="1" id="KW-0677">Repeat</keyword>
<dbReference type="NCBIfam" id="TIGR03696">
    <property type="entry name" value="Rhs_assc_core"/>
    <property type="match status" value="1"/>
</dbReference>